<dbReference type="AlphaFoldDB" id="A0A9P6AD20"/>
<reference evidence="2" key="1">
    <citation type="journal article" date="2020" name="Nat. Commun.">
        <title>Large-scale genome sequencing of mycorrhizal fungi provides insights into the early evolution of symbiotic traits.</title>
        <authorList>
            <person name="Miyauchi S."/>
            <person name="Kiss E."/>
            <person name="Kuo A."/>
            <person name="Drula E."/>
            <person name="Kohler A."/>
            <person name="Sanchez-Garcia M."/>
            <person name="Morin E."/>
            <person name="Andreopoulos B."/>
            <person name="Barry K.W."/>
            <person name="Bonito G."/>
            <person name="Buee M."/>
            <person name="Carver A."/>
            <person name="Chen C."/>
            <person name="Cichocki N."/>
            <person name="Clum A."/>
            <person name="Culley D."/>
            <person name="Crous P.W."/>
            <person name="Fauchery L."/>
            <person name="Girlanda M."/>
            <person name="Hayes R.D."/>
            <person name="Keri Z."/>
            <person name="LaButti K."/>
            <person name="Lipzen A."/>
            <person name="Lombard V."/>
            <person name="Magnuson J."/>
            <person name="Maillard F."/>
            <person name="Murat C."/>
            <person name="Nolan M."/>
            <person name="Ohm R.A."/>
            <person name="Pangilinan J."/>
            <person name="Pereira M.F."/>
            <person name="Perotto S."/>
            <person name="Peter M."/>
            <person name="Pfister S."/>
            <person name="Riley R."/>
            <person name="Sitrit Y."/>
            <person name="Stielow J.B."/>
            <person name="Szollosi G."/>
            <person name="Zifcakova L."/>
            <person name="Stursova M."/>
            <person name="Spatafora J.W."/>
            <person name="Tedersoo L."/>
            <person name="Vaario L.M."/>
            <person name="Yamada A."/>
            <person name="Yan M."/>
            <person name="Wang P."/>
            <person name="Xu J."/>
            <person name="Bruns T."/>
            <person name="Baldrian P."/>
            <person name="Vilgalys R."/>
            <person name="Dunand C."/>
            <person name="Henrissat B."/>
            <person name="Grigoriev I.V."/>
            <person name="Hibbett D."/>
            <person name="Nagy L.G."/>
            <person name="Martin F.M."/>
        </authorList>
    </citation>
    <scope>NUCLEOTIDE SEQUENCE</scope>
    <source>
        <strain evidence="2">UP504</strain>
    </source>
</reference>
<dbReference type="EMBL" id="MU129375">
    <property type="protein sequence ID" value="KAF9503357.1"/>
    <property type="molecule type" value="Genomic_DNA"/>
</dbReference>
<comment type="caution">
    <text evidence="2">The sequence shown here is derived from an EMBL/GenBank/DDBJ whole genome shotgun (WGS) entry which is preliminary data.</text>
</comment>
<feature type="region of interest" description="Disordered" evidence="1">
    <location>
        <begin position="46"/>
        <end position="89"/>
    </location>
</feature>
<evidence type="ECO:0000313" key="2">
    <source>
        <dbReference type="EMBL" id="KAF9503357.1"/>
    </source>
</evidence>
<protein>
    <submittedName>
        <fullName evidence="2">Uncharacterized protein</fullName>
    </submittedName>
</protein>
<dbReference type="Proteomes" id="UP000886523">
    <property type="component" value="Unassembled WGS sequence"/>
</dbReference>
<feature type="region of interest" description="Disordered" evidence="1">
    <location>
        <begin position="1"/>
        <end position="29"/>
    </location>
</feature>
<gene>
    <name evidence="2" type="ORF">BS47DRAFT_1369594</name>
</gene>
<proteinExistence type="predicted"/>
<name>A0A9P6AD20_9AGAM</name>
<organism evidence="2 3">
    <name type="scientific">Hydnum rufescens UP504</name>
    <dbReference type="NCBI Taxonomy" id="1448309"/>
    <lineage>
        <taxon>Eukaryota</taxon>
        <taxon>Fungi</taxon>
        <taxon>Dikarya</taxon>
        <taxon>Basidiomycota</taxon>
        <taxon>Agaricomycotina</taxon>
        <taxon>Agaricomycetes</taxon>
        <taxon>Cantharellales</taxon>
        <taxon>Hydnaceae</taxon>
        <taxon>Hydnum</taxon>
    </lineage>
</organism>
<keyword evidence="3" id="KW-1185">Reference proteome</keyword>
<accession>A0A9P6AD20</accession>
<evidence type="ECO:0000256" key="1">
    <source>
        <dbReference type="SAM" id="MobiDB-lite"/>
    </source>
</evidence>
<sequence>MAPRMRHTAPCPQRDTWHHANDATHGTTPTMRHMATRQTARYTATPNDAIHGNAPNEDATYGNAPNEDVTAPYEGPRNHTPAMAATTAQKEQRKLLFLRGA</sequence>
<evidence type="ECO:0000313" key="3">
    <source>
        <dbReference type="Proteomes" id="UP000886523"/>
    </source>
</evidence>